<protein>
    <submittedName>
        <fullName evidence="1">Uncharacterized protein</fullName>
    </submittedName>
</protein>
<reference evidence="1" key="1">
    <citation type="journal article" date="2019" name="bioRxiv">
        <title>The Genome of the Zebra Mussel, Dreissena polymorpha: A Resource for Invasive Species Research.</title>
        <authorList>
            <person name="McCartney M.A."/>
            <person name="Auch B."/>
            <person name="Kono T."/>
            <person name="Mallez S."/>
            <person name="Zhang Y."/>
            <person name="Obille A."/>
            <person name="Becker A."/>
            <person name="Abrahante J.E."/>
            <person name="Garbe J."/>
            <person name="Badalamenti J.P."/>
            <person name="Herman A."/>
            <person name="Mangelson H."/>
            <person name="Liachko I."/>
            <person name="Sullivan S."/>
            <person name="Sone E.D."/>
            <person name="Koren S."/>
            <person name="Silverstein K.A.T."/>
            <person name="Beckman K.B."/>
            <person name="Gohl D.M."/>
        </authorList>
    </citation>
    <scope>NUCLEOTIDE SEQUENCE</scope>
    <source>
        <strain evidence="1">Duluth1</strain>
        <tissue evidence="1">Whole animal</tissue>
    </source>
</reference>
<evidence type="ECO:0000313" key="2">
    <source>
        <dbReference type="Proteomes" id="UP000828390"/>
    </source>
</evidence>
<dbReference type="Proteomes" id="UP000828390">
    <property type="component" value="Unassembled WGS sequence"/>
</dbReference>
<accession>A0A9D4HF13</accession>
<sequence>MDRNSLTRPNWHTGVKLKVEPLFYLEVPQDAEAEFQCACDVSHIASCLANEFR</sequence>
<gene>
    <name evidence="1" type="ORF">DPMN_057578</name>
</gene>
<proteinExistence type="predicted"/>
<evidence type="ECO:0000313" key="1">
    <source>
        <dbReference type="EMBL" id="KAH3714876.1"/>
    </source>
</evidence>
<name>A0A9D4HF13_DREPO</name>
<reference evidence="1" key="2">
    <citation type="submission" date="2020-11" db="EMBL/GenBank/DDBJ databases">
        <authorList>
            <person name="McCartney M.A."/>
            <person name="Auch B."/>
            <person name="Kono T."/>
            <person name="Mallez S."/>
            <person name="Becker A."/>
            <person name="Gohl D.M."/>
            <person name="Silverstein K.A.T."/>
            <person name="Koren S."/>
            <person name="Bechman K.B."/>
            <person name="Herman A."/>
            <person name="Abrahante J.E."/>
            <person name="Garbe J."/>
        </authorList>
    </citation>
    <scope>NUCLEOTIDE SEQUENCE</scope>
    <source>
        <strain evidence="1">Duluth1</strain>
        <tissue evidence="1">Whole animal</tissue>
    </source>
</reference>
<dbReference type="EMBL" id="JAIWYP010000013">
    <property type="protein sequence ID" value="KAH3714876.1"/>
    <property type="molecule type" value="Genomic_DNA"/>
</dbReference>
<dbReference type="AlphaFoldDB" id="A0A9D4HF13"/>
<organism evidence="1 2">
    <name type="scientific">Dreissena polymorpha</name>
    <name type="common">Zebra mussel</name>
    <name type="synonym">Mytilus polymorpha</name>
    <dbReference type="NCBI Taxonomy" id="45954"/>
    <lineage>
        <taxon>Eukaryota</taxon>
        <taxon>Metazoa</taxon>
        <taxon>Spiralia</taxon>
        <taxon>Lophotrochozoa</taxon>
        <taxon>Mollusca</taxon>
        <taxon>Bivalvia</taxon>
        <taxon>Autobranchia</taxon>
        <taxon>Heteroconchia</taxon>
        <taxon>Euheterodonta</taxon>
        <taxon>Imparidentia</taxon>
        <taxon>Neoheterodontei</taxon>
        <taxon>Myida</taxon>
        <taxon>Dreissenoidea</taxon>
        <taxon>Dreissenidae</taxon>
        <taxon>Dreissena</taxon>
    </lineage>
</organism>
<keyword evidence="2" id="KW-1185">Reference proteome</keyword>
<comment type="caution">
    <text evidence="1">The sequence shown here is derived from an EMBL/GenBank/DDBJ whole genome shotgun (WGS) entry which is preliminary data.</text>
</comment>